<gene>
    <name evidence="3" type="primary">tssA</name>
    <name evidence="3" type="ORF">EKH80_07425</name>
</gene>
<dbReference type="Pfam" id="PF06812">
    <property type="entry name" value="ImpA_N"/>
    <property type="match status" value="1"/>
</dbReference>
<dbReference type="InterPro" id="IPR010657">
    <property type="entry name" value="ImpA_N"/>
</dbReference>
<evidence type="ECO:0000313" key="3">
    <source>
        <dbReference type="EMBL" id="RUL77692.1"/>
    </source>
</evidence>
<reference evidence="3 4" key="1">
    <citation type="submission" date="2018-12" db="EMBL/GenBank/DDBJ databases">
        <title>Dyella dinghuensis sp. nov. DHOA06 and Dyella choica sp. nov. 4M-K27, isolated from forest soil.</title>
        <authorList>
            <person name="Qiu L.-H."/>
            <person name="Gao Z.-H."/>
        </authorList>
    </citation>
    <scope>NUCLEOTIDE SEQUENCE [LARGE SCALE GENOMIC DNA]</scope>
    <source>
        <strain evidence="3 4">4M-K27</strain>
    </source>
</reference>
<accession>A0A3S0S1L2</accession>
<proteinExistence type="predicted"/>
<evidence type="ECO:0000256" key="1">
    <source>
        <dbReference type="SAM" id="MobiDB-lite"/>
    </source>
</evidence>
<dbReference type="EMBL" id="RYYV01000004">
    <property type="protein sequence ID" value="RUL77692.1"/>
    <property type="molecule type" value="Genomic_DNA"/>
</dbReference>
<protein>
    <submittedName>
        <fullName evidence="3">Type VI secretion system protein TssA</fullName>
    </submittedName>
</protein>
<dbReference type="AlphaFoldDB" id="A0A3S0S1L2"/>
<dbReference type="NCBIfam" id="TIGR03363">
    <property type="entry name" value="VI_chp_8"/>
    <property type="match status" value="1"/>
</dbReference>
<comment type="caution">
    <text evidence="3">The sequence shown here is derived from an EMBL/GenBank/DDBJ whole genome shotgun (WGS) entry which is preliminary data.</text>
</comment>
<dbReference type="InterPro" id="IPR017740">
    <property type="entry name" value="TssA-like"/>
</dbReference>
<keyword evidence="4" id="KW-1185">Reference proteome</keyword>
<evidence type="ECO:0000313" key="4">
    <source>
        <dbReference type="Proteomes" id="UP000274358"/>
    </source>
</evidence>
<organism evidence="3 4">
    <name type="scientific">Dyella choica</name>
    <dbReference type="NCBI Taxonomy" id="1927959"/>
    <lineage>
        <taxon>Bacteria</taxon>
        <taxon>Pseudomonadati</taxon>
        <taxon>Pseudomonadota</taxon>
        <taxon>Gammaproteobacteria</taxon>
        <taxon>Lysobacterales</taxon>
        <taxon>Rhodanobacteraceae</taxon>
        <taxon>Dyella</taxon>
    </lineage>
</organism>
<feature type="region of interest" description="Disordered" evidence="1">
    <location>
        <begin position="255"/>
        <end position="280"/>
    </location>
</feature>
<dbReference type="Proteomes" id="UP000274358">
    <property type="component" value="Unassembled WGS sequence"/>
</dbReference>
<feature type="domain" description="ImpA N-terminal" evidence="2">
    <location>
        <begin position="10"/>
        <end position="133"/>
    </location>
</feature>
<sequence length="347" mass="37481">MTSHALESLLSPLDGESPTGGNLEYDPDFMTLERLAAPKAERSIGEDVIAAEEPDWDKVSGQAEALLGRSKDLRVAVYLTIAWMRTSGLPGWSAGLQLIRSLLEQYWEGVHPQLDAEDDNDPTARVNAVAAIADLQGMLRFFRSTPFVQSPRMGRFALRDLRIANGTLKMPEGEEGGAEPPGLAQIEACCMDCPEDQLASNVAAISAALEHVKAIDAIFNEYVGTAGPELKPLLSDIFEVKKFLEPQLAKRLPQAVAASTEGEAEASSTSSGSVQAPASGRIENPQDVIRKLDEICDYYARYEPSSPIPLLLRRAQRLVGLSFVDLMKDLAPGGMSELQVISGSADE</sequence>
<feature type="compositionally biased region" description="Low complexity" evidence="1">
    <location>
        <begin position="255"/>
        <end position="279"/>
    </location>
</feature>
<dbReference type="PANTHER" id="PTHR37951:SF1">
    <property type="entry name" value="TYPE VI SECRETION SYSTEM COMPONENT TSSA1"/>
    <property type="match status" value="1"/>
</dbReference>
<dbReference type="RefSeq" id="WP_126684088.1">
    <property type="nucleotide sequence ID" value="NZ_RYYV01000004.1"/>
</dbReference>
<evidence type="ECO:0000259" key="2">
    <source>
        <dbReference type="Pfam" id="PF06812"/>
    </source>
</evidence>
<dbReference type="OrthoDB" id="9771118at2"/>
<dbReference type="PANTHER" id="PTHR37951">
    <property type="entry name" value="CYTOPLASMIC PROTEIN-RELATED"/>
    <property type="match status" value="1"/>
</dbReference>
<name>A0A3S0S1L2_9GAMM</name>